<dbReference type="EMBL" id="UYYB01108778">
    <property type="protein sequence ID" value="VDM80482.1"/>
    <property type="molecule type" value="Genomic_DNA"/>
</dbReference>
<dbReference type="OrthoDB" id="3863715at2759"/>
<dbReference type="Proteomes" id="UP000270094">
    <property type="component" value="Unassembled WGS sequence"/>
</dbReference>
<proteinExistence type="predicted"/>
<evidence type="ECO:0000256" key="1">
    <source>
        <dbReference type="SAM" id="SignalP"/>
    </source>
</evidence>
<gene>
    <name evidence="2" type="ORF">SVUK_LOCUS15480</name>
</gene>
<protein>
    <submittedName>
        <fullName evidence="2">Uncharacterized protein</fullName>
    </submittedName>
</protein>
<sequence length="119" mass="14021">MIPCFAWSTKLLLILLSPFCNLLTLVARQAISDDVADGKIEESELITVLRMWRQQKRRKIHAENKEKLVQMDGTLEEIKKIVNDLVRKRKLRSHDAADIVKKWKAREKRRVERQVSKQT</sequence>
<keyword evidence="1" id="KW-0732">Signal</keyword>
<feature type="signal peptide" evidence="1">
    <location>
        <begin position="1"/>
        <end position="22"/>
    </location>
</feature>
<keyword evidence="3" id="KW-1185">Reference proteome</keyword>
<evidence type="ECO:0000313" key="3">
    <source>
        <dbReference type="Proteomes" id="UP000270094"/>
    </source>
</evidence>
<dbReference type="AlphaFoldDB" id="A0A3P7LMY1"/>
<reference evidence="2 3" key="1">
    <citation type="submission" date="2018-11" db="EMBL/GenBank/DDBJ databases">
        <authorList>
            <consortium name="Pathogen Informatics"/>
        </authorList>
    </citation>
    <scope>NUCLEOTIDE SEQUENCE [LARGE SCALE GENOMIC DNA]</scope>
</reference>
<evidence type="ECO:0000313" key="2">
    <source>
        <dbReference type="EMBL" id="VDM80482.1"/>
    </source>
</evidence>
<feature type="chain" id="PRO_5018070591" evidence="1">
    <location>
        <begin position="23"/>
        <end position="119"/>
    </location>
</feature>
<organism evidence="2 3">
    <name type="scientific">Strongylus vulgaris</name>
    <name type="common">Blood worm</name>
    <dbReference type="NCBI Taxonomy" id="40348"/>
    <lineage>
        <taxon>Eukaryota</taxon>
        <taxon>Metazoa</taxon>
        <taxon>Ecdysozoa</taxon>
        <taxon>Nematoda</taxon>
        <taxon>Chromadorea</taxon>
        <taxon>Rhabditida</taxon>
        <taxon>Rhabditina</taxon>
        <taxon>Rhabditomorpha</taxon>
        <taxon>Strongyloidea</taxon>
        <taxon>Strongylidae</taxon>
        <taxon>Strongylus</taxon>
    </lineage>
</organism>
<accession>A0A3P7LMY1</accession>
<name>A0A3P7LMY1_STRVU</name>